<organism evidence="1 2">
    <name type="scientific">Mucuna pruriens</name>
    <name type="common">Velvet bean</name>
    <name type="synonym">Dolichos pruriens</name>
    <dbReference type="NCBI Taxonomy" id="157652"/>
    <lineage>
        <taxon>Eukaryota</taxon>
        <taxon>Viridiplantae</taxon>
        <taxon>Streptophyta</taxon>
        <taxon>Embryophyta</taxon>
        <taxon>Tracheophyta</taxon>
        <taxon>Spermatophyta</taxon>
        <taxon>Magnoliopsida</taxon>
        <taxon>eudicotyledons</taxon>
        <taxon>Gunneridae</taxon>
        <taxon>Pentapetalae</taxon>
        <taxon>rosids</taxon>
        <taxon>fabids</taxon>
        <taxon>Fabales</taxon>
        <taxon>Fabaceae</taxon>
        <taxon>Papilionoideae</taxon>
        <taxon>50 kb inversion clade</taxon>
        <taxon>NPAAA clade</taxon>
        <taxon>indigoferoid/millettioid clade</taxon>
        <taxon>Phaseoleae</taxon>
        <taxon>Mucuna</taxon>
    </lineage>
</organism>
<proteinExistence type="predicted"/>
<sequence>MAEQREEELRQYSERSGYAMAVHSSCLNHSIIQGKRLEVANLFDIRQAKGENLKSYLTRFDNVTVLVNDPDQKFFVKAFLKGLPTGQFSDALALRQLSNMKEIRTRAKKHIEAEEDLVNQLEVKHQPLVTQEMKQGTSRGVKR</sequence>
<reference evidence="1" key="1">
    <citation type="submission" date="2018-05" db="EMBL/GenBank/DDBJ databases">
        <title>Draft genome of Mucuna pruriens seed.</title>
        <authorList>
            <person name="Nnadi N.E."/>
            <person name="Vos R."/>
            <person name="Hasami M.H."/>
            <person name="Devisetty U.K."/>
            <person name="Aguiy J.C."/>
        </authorList>
    </citation>
    <scope>NUCLEOTIDE SEQUENCE [LARGE SCALE GENOMIC DNA]</scope>
    <source>
        <strain evidence="1">JCA_2017</strain>
    </source>
</reference>
<dbReference type="EMBL" id="QJKJ01011867">
    <property type="protein sequence ID" value="RDX70030.1"/>
    <property type="molecule type" value="Genomic_DNA"/>
</dbReference>
<protein>
    <recommendedName>
        <fullName evidence="3">Retrotransposon gag domain-containing protein</fullName>
    </recommendedName>
</protein>
<evidence type="ECO:0000313" key="2">
    <source>
        <dbReference type="Proteomes" id="UP000257109"/>
    </source>
</evidence>
<dbReference type="OrthoDB" id="1425436at2759"/>
<comment type="caution">
    <text evidence="1">The sequence shown here is derived from an EMBL/GenBank/DDBJ whole genome shotgun (WGS) entry which is preliminary data.</text>
</comment>
<accession>A0A371EVF3</accession>
<evidence type="ECO:0008006" key="3">
    <source>
        <dbReference type="Google" id="ProtNLM"/>
    </source>
</evidence>
<name>A0A371EVF3_MUCPR</name>
<gene>
    <name evidence="1" type="ORF">CR513_50775</name>
</gene>
<dbReference type="Proteomes" id="UP000257109">
    <property type="component" value="Unassembled WGS sequence"/>
</dbReference>
<evidence type="ECO:0000313" key="1">
    <source>
        <dbReference type="EMBL" id="RDX70030.1"/>
    </source>
</evidence>
<dbReference type="AlphaFoldDB" id="A0A371EVF3"/>
<feature type="non-terminal residue" evidence="1">
    <location>
        <position position="1"/>
    </location>
</feature>
<keyword evidence="2" id="KW-1185">Reference proteome</keyword>